<evidence type="ECO:0000256" key="7">
    <source>
        <dbReference type="ARBA" id="ARBA00023163"/>
    </source>
</evidence>
<protein>
    <submittedName>
        <fullName evidence="10">Metal-dependent transcriptional regulator</fullName>
    </submittedName>
</protein>
<feature type="compositionally biased region" description="Acidic residues" evidence="8">
    <location>
        <begin position="223"/>
        <end position="233"/>
    </location>
</feature>
<dbReference type="Pfam" id="PF02742">
    <property type="entry name" value="Fe_dep_repr_C"/>
    <property type="match status" value="1"/>
</dbReference>
<dbReference type="InterPro" id="IPR038157">
    <property type="entry name" value="FeoA_core_dom"/>
</dbReference>
<dbReference type="InterPro" id="IPR007167">
    <property type="entry name" value="Fe-transptr_FeoA-like"/>
</dbReference>
<dbReference type="InterPro" id="IPR011991">
    <property type="entry name" value="ArsR-like_HTH"/>
</dbReference>
<dbReference type="EMBL" id="JBHSHT010000001">
    <property type="protein sequence ID" value="MFC4823998.1"/>
    <property type="molecule type" value="Genomic_DNA"/>
</dbReference>
<dbReference type="SUPFAM" id="SSF46785">
    <property type="entry name" value="Winged helix' DNA-binding domain"/>
    <property type="match status" value="1"/>
</dbReference>
<dbReference type="SUPFAM" id="SSF47979">
    <property type="entry name" value="Iron-dependent repressor protein, dimerization domain"/>
    <property type="match status" value="1"/>
</dbReference>
<dbReference type="PANTHER" id="PTHR33238:SF7">
    <property type="entry name" value="IRON-DEPENDENT TRANSCRIPTIONAL REGULATOR"/>
    <property type="match status" value="1"/>
</dbReference>
<feature type="region of interest" description="Disordered" evidence="8">
    <location>
        <begin position="120"/>
        <end position="150"/>
    </location>
</feature>
<comment type="similarity">
    <text evidence="2">Belongs to the DtxR/MntR family.</text>
</comment>
<dbReference type="RefSeq" id="WP_254266915.1">
    <property type="nucleotide sequence ID" value="NZ_CP100400.1"/>
</dbReference>
<gene>
    <name evidence="10" type="ORF">ACFO9K_06965</name>
</gene>
<evidence type="ECO:0000256" key="2">
    <source>
        <dbReference type="ARBA" id="ARBA00007871"/>
    </source>
</evidence>
<dbReference type="InterPro" id="IPR036390">
    <property type="entry name" value="WH_DNA-bd_sf"/>
</dbReference>
<reference evidence="10 11" key="1">
    <citation type="journal article" date="2019" name="Int. J. Syst. Evol. Microbiol.">
        <title>The Global Catalogue of Microorganisms (GCM) 10K type strain sequencing project: providing services to taxonomists for standard genome sequencing and annotation.</title>
        <authorList>
            <consortium name="The Broad Institute Genomics Platform"/>
            <consortium name="The Broad Institute Genome Sequencing Center for Infectious Disease"/>
            <person name="Wu L."/>
            <person name="Ma J."/>
        </authorList>
    </citation>
    <scope>NUCLEOTIDE SEQUENCE [LARGE SCALE GENOMIC DNA]</scope>
    <source>
        <strain evidence="10 11">XZYJ18</strain>
    </source>
</reference>
<name>A0ABD5Q020_9EURY</name>
<dbReference type="PANTHER" id="PTHR33238">
    <property type="entry name" value="IRON (METAL) DEPENDENT REPRESSOR, DTXR FAMILY"/>
    <property type="match status" value="1"/>
</dbReference>
<dbReference type="SMART" id="SM00529">
    <property type="entry name" value="HTH_DTXR"/>
    <property type="match status" value="1"/>
</dbReference>
<sequence length="245" mass="26988">MLSDVMEDYLKSIYALQKEDGGPVSTSAIADYLDVTPPTVTSMVEKLEDRGLVEREKYKGVELTAEGETVALEVLRHHRLLESYLTEHLDYSWSEVHEEADTLEHHISEEFEQRVADALGDPEVDPHGDPIPSADLAPLETDDATPLSDHDAGDRLVVARVSDRDEEELRYLADAGIAPGTELDVLDVAPFGMVTVRVGDDDEREQSLPENVARSIRVRPADERDEIDTDDAGNESGGDAQGLKP</sequence>
<comment type="subcellular location">
    <subcellularLocation>
        <location evidence="1">Cytoplasm</location>
    </subcellularLocation>
</comment>
<proteinExistence type="inferred from homology"/>
<feature type="region of interest" description="Disordered" evidence="8">
    <location>
        <begin position="200"/>
        <end position="245"/>
    </location>
</feature>
<keyword evidence="4" id="KW-0408">Iron</keyword>
<dbReference type="SUPFAM" id="SSF50037">
    <property type="entry name" value="C-terminal domain of transcriptional repressors"/>
    <property type="match status" value="1"/>
</dbReference>
<evidence type="ECO:0000259" key="9">
    <source>
        <dbReference type="PROSITE" id="PS50944"/>
    </source>
</evidence>
<dbReference type="Gene3D" id="1.10.60.10">
    <property type="entry name" value="Iron dependent repressor, metal binding and dimerisation domain"/>
    <property type="match status" value="1"/>
</dbReference>
<dbReference type="Pfam" id="PF01325">
    <property type="entry name" value="Fe_dep_repress"/>
    <property type="match status" value="1"/>
</dbReference>
<dbReference type="InterPro" id="IPR022689">
    <property type="entry name" value="Iron_dep_repressor"/>
</dbReference>
<dbReference type="Proteomes" id="UP001595945">
    <property type="component" value="Unassembled WGS sequence"/>
</dbReference>
<dbReference type="InterPro" id="IPR008988">
    <property type="entry name" value="Transcriptional_repressor_C"/>
</dbReference>
<keyword evidence="11" id="KW-1185">Reference proteome</keyword>
<evidence type="ECO:0000256" key="4">
    <source>
        <dbReference type="ARBA" id="ARBA00023004"/>
    </source>
</evidence>
<evidence type="ECO:0000256" key="1">
    <source>
        <dbReference type="ARBA" id="ARBA00004496"/>
    </source>
</evidence>
<dbReference type="GO" id="GO:0003677">
    <property type="term" value="F:DNA binding"/>
    <property type="evidence" value="ECO:0007669"/>
    <property type="project" value="UniProtKB-KW"/>
</dbReference>
<dbReference type="InterPro" id="IPR050536">
    <property type="entry name" value="DtxR_MntR_Metal-Reg"/>
</dbReference>
<organism evidence="10 11">
    <name type="scientific">Halorussus aquaticus</name>
    <dbReference type="NCBI Taxonomy" id="2953748"/>
    <lineage>
        <taxon>Archaea</taxon>
        <taxon>Methanobacteriati</taxon>
        <taxon>Methanobacteriota</taxon>
        <taxon>Stenosarchaea group</taxon>
        <taxon>Halobacteria</taxon>
        <taxon>Halobacteriales</taxon>
        <taxon>Haladaptataceae</taxon>
        <taxon>Halorussus</taxon>
    </lineage>
</organism>
<comment type="subunit">
    <text evidence="3">Homodimer.</text>
</comment>
<evidence type="ECO:0000256" key="8">
    <source>
        <dbReference type="SAM" id="MobiDB-lite"/>
    </source>
</evidence>
<dbReference type="InterPro" id="IPR022687">
    <property type="entry name" value="HTH_DTXR"/>
</dbReference>
<keyword evidence="7" id="KW-0804">Transcription</keyword>
<evidence type="ECO:0000313" key="10">
    <source>
        <dbReference type="EMBL" id="MFC4823998.1"/>
    </source>
</evidence>
<dbReference type="InterPro" id="IPR036421">
    <property type="entry name" value="Fe_dep_repressor_sf"/>
</dbReference>
<feature type="compositionally biased region" description="Gly residues" evidence="8">
    <location>
        <begin position="235"/>
        <end position="245"/>
    </location>
</feature>
<evidence type="ECO:0000256" key="3">
    <source>
        <dbReference type="ARBA" id="ARBA00011738"/>
    </source>
</evidence>
<dbReference type="GeneID" id="73045321"/>
<dbReference type="FunFam" id="1.10.60.10:FF:000004">
    <property type="entry name" value="DtxR family transcriptional regulator"/>
    <property type="match status" value="1"/>
</dbReference>
<dbReference type="PROSITE" id="PS50944">
    <property type="entry name" value="HTH_DTXR"/>
    <property type="match status" value="1"/>
</dbReference>
<dbReference type="InterPro" id="IPR036388">
    <property type="entry name" value="WH-like_DNA-bd_sf"/>
</dbReference>
<evidence type="ECO:0000313" key="11">
    <source>
        <dbReference type="Proteomes" id="UP001595945"/>
    </source>
</evidence>
<dbReference type="CDD" id="cd00090">
    <property type="entry name" value="HTH_ARSR"/>
    <property type="match status" value="1"/>
</dbReference>
<evidence type="ECO:0000256" key="6">
    <source>
        <dbReference type="ARBA" id="ARBA00023125"/>
    </source>
</evidence>
<comment type="caution">
    <text evidence="10">The sequence shown here is derived from an EMBL/GenBank/DDBJ whole genome shotgun (WGS) entry which is preliminary data.</text>
</comment>
<evidence type="ECO:0000256" key="5">
    <source>
        <dbReference type="ARBA" id="ARBA00023015"/>
    </source>
</evidence>
<keyword evidence="6" id="KW-0238">DNA-binding</keyword>
<dbReference type="SMART" id="SM00899">
    <property type="entry name" value="FeoA"/>
    <property type="match status" value="1"/>
</dbReference>
<dbReference type="AlphaFoldDB" id="A0ABD5Q020"/>
<dbReference type="GO" id="GO:0005737">
    <property type="term" value="C:cytoplasm"/>
    <property type="evidence" value="ECO:0007669"/>
    <property type="project" value="UniProtKB-SubCell"/>
</dbReference>
<keyword evidence="5" id="KW-0805">Transcription regulation</keyword>
<accession>A0ABD5Q020</accession>
<feature type="domain" description="HTH dtxR-type" evidence="9">
    <location>
        <begin position="2"/>
        <end position="64"/>
    </location>
</feature>
<dbReference type="Pfam" id="PF04023">
    <property type="entry name" value="FeoA"/>
    <property type="match status" value="1"/>
</dbReference>
<dbReference type="Gene3D" id="1.10.10.10">
    <property type="entry name" value="Winged helix-like DNA-binding domain superfamily/Winged helix DNA-binding domain"/>
    <property type="match status" value="1"/>
</dbReference>
<dbReference type="Gene3D" id="2.30.30.90">
    <property type="match status" value="1"/>
</dbReference>
<dbReference type="InterPro" id="IPR001367">
    <property type="entry name" value="Fe_dep_repressor"/>
</dbReference>